<dbReference type="EMBL" id="LAVV01008165">
    <property type="protein sequence ID" value="KNZ53583.1"/>
    <property type="molecule type" value="Genomic_DNA"/>
</dbReference>
<dbReference type="STRING" id="27349.A0A0L6UYH4"/>
<feature type="region of interest" description="Disordered" evidence="3">
    <location>
        <begin position="576"/>
        <end position="604"/>
    </location>
</feature>
<evidence type="ECO:0000313" key="5">
    <source>
        <dbReference type="Proteomes" id="UP000037035"/>
    </source>
</evidence>
<dbReference type="InterPro" id="IPR001370">
    <property type="entry name" value="BIR_rpt"/>
</dbReference>
<comment type="caution">
    <text evidence="4">The sequence shown here is derived from an EMBL/GenBank/DDBJ whole genome shotgun (WGS) entry which is preliminary data.</text>
</comment>
<protein>
    <recommendedName>
        <fullName evidence="6">Inhibitor of apoptosis repeat-containing protein</fullName>
    </recommendedName>
</protein>
<organism evidence="4 5">
    <name type="scientific">Puccinia sorghi</name>
    <dbReference type="NCBI Taxonomy" id="27349"/>
    <lineage>
        <taxon>Eukaryota</taxon>
        <taxon>Fungi</taxon>
        <taxon>Dikarya</taxon>
        <taxon>Basidiomycota</taxon>
        <taxon>Pucciniomycotina</taxon>
        <taxon>Pucciniomycetes</taxon>
        <taxon>Pucciniales</taxon>
        <taxon>Pucciniaceae</taxon>
        <taxon>Puccinia</taxon>
    </lineage>
</organism>
<evidence type="ECO:0008006" key="6">
    <source>
        <dbReference type="Google" id="ProtNLM"/>
    </source>
</evidence>
<feature type="compositionally biased region" description="Basic residues" evidence="3">
    <location>
        <begin position="233"/>
        <end position="243"/>
    </location>
</feature>
<evidence type="ECO:0000256" key="1">
    <source>
        <dbReference type="ARBA" id="ARBA00022723"/>
    </source>
</evidence>
<dbReference type="OrthoDB" id="2196114at2759"/>
<reference evidence="4 5" key="1">
    <citation type="submission" date="2015-08" db="EMBL/GenBank/DDBJ databases">
        <title>Next Generation Sequencing and Analysis of the Genome of Puccinia sorghi L Schw, the Causal Agent of Maize Common Rust.</title>
        <authorList>
            <person name="Rochi L."/>
            <person name="Burguener G."/>
            <person name="Darino M."/>
            <person name="Turjanski A."/>
            <person name="Kreff E."/>
            <person name="Dieguez M.J."/>
            <person name="Sacco F."/>
        </authorList>
    </citation>
    <scope>NUCLEOTIDE SEQUENCE [LARGE SCALE GENOMIC DNA]</scope>
    <source>
        <strain evidence="4 5">RO10H11247</strain>
    </source>
</reference>
<feature type="compositionally biased region" description="Low complexity" evidence="3">
    <location>
        <begin position="372"/>
        <end position="385"/>
    </location>
</feature>
<keyword evidence="2" id="KW-0862">Zinc</keyword>
<dbReference type="SMART" id="SM00238">
    <property type="entry name" value="BIR"/>
    <property type="match status" value="2"/>
</dbReference>
<dbReference type="InterPro" id="IPR051190">
    <property type="entry name" value="Baculoviral_IAP"/>
</dbReference>
<dbReference type="PANTHER" id="PTHR46771">
    <property type="entry name" value="DETERIN"/>
    <property type="match status" value="1"/>
</dbReference>
<evidence type="ECO:0000313" key="4">
    <source>
        <dbReference type="EMBL" id="KNZ53583.1"/>
    </source>
</evidence>
<feature type="compositionally biased region" description="Basic residues" evidence="3">
    <location>
        <begin position="428"/>
        <end position="441"/>
    </location>
</feature>
<dbReference type="CDD" id="cd00022">
    <property type="entry name" value="BIR"/>
    <property type="match status" value="1"/>
</dbReference>
<dbReference type="Gene3D" id="1.10.1170.10">
    <property type="entry name" value="Inhibitor Of Apoptosis Protein (2mihbC-IAP-1), Chain A"/>
    <property type="match status" value="2"/>
</dbReference>
<sequence>MDQDINMAGLRPEFCSHAARVMSFKSKKTLPKASRWPHPQSFPLTAEALASAGYFHDPAENEPDRTTCWMCGESMKGWAEDDDPWGLHLTWSSKCPFARIALLEHQRDTQTPSWSDSPTHSWGTTNEWFPRGTNLIEARLATFCGPDGPWKHEGKNGIPTRLELARAGFHFTPNLFKKGRKFDVDDTTSCCYCHRSVTEWEVDDDPVFVFFVHLKKGACIFFTAIQPTEKPKKATAKPSKKPSKVLDSGSTSSIKAPTDDLSIVDMNGDSVVMDKSSRSKKKPLSTASSAPKTGRRALASSTSAKVTASNESLIGQSEDSIQPKPSQASHKTPQVSEILRSPEPAVEHTTSKPPVALGKSTRLSRSTSKGASVPTSTRSTTSNTTHRPRTRASSNASSTMDNLARQTNNRTNDDQSQPPTEDDEQVAKPKKLQRQSSKKTQKVSQPSSAVGSDADDYRPSRQMNRSPNNRTEKRELSTLASGDNSAVDVEINNTKSRAPGKKKTQALSQSTRSQASIQGTPKERVKSPTICSPGVRESSTRPQGLLPSLLPGFNPQAPQLYPSLLPIAAKMASSSAGLVNSNAQESNEPVDEQPPPQEREDQAEPQSLLEEYLGQEPGRLPEGWLPNPYNPSRPFPPLTAEEARMPLVEYFSYRARQEEEAFATWVEERQMKPWLEAVERGKATVHALIDLRKPQRRPNHLATSSSSSLRKENLNSQQHQIR</sequence>
<feature type="region of interest" description="Disordered" evidence="3">
    <location>
        <begin position="692"/>
        <end position="722"/>
    </location>
</feature>
<dbReference type="VEuPathDB" id="FungiDB:VP01_3197g1"/>
<dbReference type="PANTHER" id="PTHR46771:SF5">
    <property type="entry name" value="DETERIN"/>
    <property type="match status" value="1"/>
</dbReference>
<dbReference type="GO" id="GO:0046872">
    <property type="term" value="F:metal ion binding"/>
    <property type="evidence" value="ECO:0007669"/>
    <property type="project" value="UniProtKB-KW"/>
</dbReference>
<evidence type="ECO:0000256" key="2">
    <source>
        <dbReference type="ARBA" id="ARBA00022833"/>
    </source>
</evidence>
<feature type="compositionally biased region" description="Polar residues" evidence="3">
    <location>
        <begin position="361"/>
        <end position="370"/>
    </location>
</feature>
<feature type="compositionally biased region" description="Polar residues" evidence="3">
    <location>
        <begin position="576"/>
        <end position="587"/>
    </location>
</feature>
<gene>
    <name evidence="4" type="ORF">VP01_3197g1</name>
</gene>
<feature type="compositionally biased region" description="Polar residues" evidence="3">
    <location>
        <begin position="505"/>
        <end position="519"/>
    </location>
</feature>
<dbReference type="SUPFAM" id="SSF57924">
    <property type="entry name" value="Inhibitor of apoptosis (IAP) repeat"/>
    <property type="match status" value="2"/>
</dbReference>
<keyword evidence="5" id="KW-1185">Reference proteome</keyword>
<name>A0A0L6UYH4_9BASI</name>
<feature type="compositionally biased region" description="Polar residues" evidence="3">
    <location>
        <begin position="701"/>
        <end position="722"/>
    </location>
</feature>
<feature type="compositionally biased region" description="Polar residues" evidence="3">
    <location>
        <begin position="392"/>
        <end position="419"/>
    </location>
</feature>
<dbReference type="PROSITE" id="PS50143">
    <property type="entry name" value="BIR_REPEAT_2"/>
    <property type="match status" value="2"/>
</dbReference>
<accession>A0A0L6UYH4</accession>
<evidence type="ECO:0000256" key="3">
    <source>
        <dbReference type="SAM" id="MobiDB-lite"/>
    </source>
</evidence>
<dbReference type="AlphaFoldDB" id="A0A0L6UYH4"/>
<feature type="region of interest" description="Disordered" evidence="3">
    <location>
        <begin position="231"/>
        <end position="552"/>
    </location>
</feature>
<dbReference type="Proteomes" id="UP000037035">
    <property type="component" value="Unassembled WGS sequence"/>
</dbReference>
<keyword evidence="1" id="KW-0479">Metal-binding</keyword>
<proteinExistence type="predicted"/>
<feature type="compositionally biased region" description="Polar residues" evidence="3">
    <location>
        <begin position="299"/>
        <end position="335"/>
    </location>
</feature>
<dbReference type="Pfam" id="PF00653">
    <property type="entry name" value="BIR"/>
    <property type="match status" value="2"/>
</dbReference>